<evidence type="ECO:0008006" key="4">
    <source>
        <dbReference type="Google" id="ProtNLM"/>
    </source>
</evidence>
<sequence>MLLKTTVGLILFVFCTFCCAKDLEDKVRPRADLFQSKLNNMMQDTASWLDDIDGSTEGGASAKGYLQLGWLPRTADLDEFDAKFKVAFNLPNLDERLALIIDNDNEDELLLDYESDPFQDSQESVNLAVQYAKEFNKNNNIKTRVGVSRKQLYVRTEASLNWESETFKFELLPRVDYFYKDGWGPGLKGAIAYYLEGSTVSFSASWQKLEHEARSRRKVGLFHVFKLEKNQLLVSGIQYNKSNNKEDISNETYYLSLRYRNLFYKSWLYFEVEPFIEFNQIRNFRREHGIALSLISYYGT</sequence>
<evidence type="ECO:0000256" key="1">
    <source>
        <dbReference type="SAM" id="SignalP"/>
    </source>
</evidence>
<dbReference type="RefSeq" id="WP_011042497.1">
    <property type="nucleotide sequence ID" value="NC_003910.7"/>
</dbReference>
<reference evidence="2" key="1">
    <citation type="journal article" date="2005" name="Proc. Natl. Acad. Sci. U.S.A.">
        <title>The psychrophilic lifestyle as revealed by the genome sequence of Colwellia psychrerythraea 34H through genomic and proteomic analyses.</title>
        <authorList>
            <person name="Methe B.A."/>
            <person name="Nelson K.E."/>
            <person name="Deming J.W."/>
            <person name="Momen B."/>
            <person name="Melamud E."/>
            <person name="Zhang X."/>
            <person name="Moult J."/>
            <person name="Madupu R."/>
            <person name="Nelson W.C."/>
            <person name="Dodson R.J."/>
            <person name="Brinkac L.M."/>
            <person name="Daugherty S.C."/>
            <person name="Durkin A.S."/>
            <person name="DeBoy R.T."/>
            <person name="Kolonay J.F."/>
            <person name="Sullivan S.A."/>
            <person name="Zhou L."/>
            <person name="Davidsen T.M."/>
            <person name="Wu M."/>
            <person name="Huston A.L."/>
            <person name="Lewis M."/>
            <person name="Weaver B."/>
            <person name="Weidman J.F."/>
            <person name="Khouri H."/>
            <person name="Utterback T.R."/>
            <person name="Feldblyum T.V."/>
            <person name="Fraser C.M."/>
        </authorList>
    </citation>
    <scope>NUCLEOTIDE SEQUENCE [LARGE SCALE GENOMIC DNA]</scope>
    <source>
        <strain evidence="2">34H</strain>
    </source>
</reference>
<evidence type="ECO:0000313" key="2">
    <source>
        <dbReference type="EMBL" id="AAZ26792.1"/>
    </source>
</evidence>
<dbReference type="HOGENOM" id="CLU_056319_1_1_6"/>
<gene>
    <name evidence="2" type="ordered locus">CPS_1665</name>
</gene>
<dbReference type="KEGG" id="cps:CPS_1665"/>
<evidence type="ECO:0000313" key="3">
    <source>
        <dbReference type="Proteomes" id="UP000000547"/>
    </source>
</evidence>
<name>Q484W2_COLP3</name>
<dbReference type="Proteomes" id="UP000000547">
    <property type="component" value="Chromosome"/>
</dbReference>
<accession>Q484W2</accession>
<proteinExistence type="predicted"/>
<protein>
    <recommendedName>
        <fullName evidence="4">Lipoprotein</fullName>
    </recommendedName>
</protein>
<keyword evidence="1" id="KW-0732">Signal</keyword>
<feature type="signal peptide" evidence="1">
    <location>
        <begin position="1"/>
        <end position="20"/>
    </location>
</feature>
<feature type="chain" id="PRO_5004234366" description="Lipoprotein" evidence="1">
    <location>
        <begin position="21"/>
        <end position="300"/>
    </location>
</feature>
<dbReference type="EMBL" id="CP000083">
    <property type="protein sequence ID" value="AAZ26792.1"/>
    <property type="molecule type" value="Genomic_DNA"/>
</dbReference>
<organism evidence="2 3">
    <name type="scientific">Colwellia psychrerythraea (strain 34H / ATCC BAA-681)</name>
    <name type="common">Vibrio psychroerythus</name>
    <dbReference type="NCBI Taxonomy" id="167879"/>
    <lineage>
        <taxon>Bacteria</taxon>
        <taxon>Pseudomonadati</taxon>
        <taxon>Pseudomonadota</taxon>
        <taxon>Gammaproteobacteria</taxon>
        <taxon>Alteromonadales</taxon>
        <taxon>Colwelliaceae</taxon>
        <taxon>Colwellia</taxon>
    </lineage>
</organism>
<dbReference type="AlphaFoldDB" id="Q484W2"/>